<dbReference type="RefSeq" id="WP_019747829.1">
    <property type="nucleotide sequence ID" value="NZ_NOVD01000004.1"/>
</dbReference>
<organism evidence="2 3">
    <name type="scientific">Rhodococcus qingshengii</name>
    <dbReference type="NCBI Taxonomy" id="334542"/>
    <lineage>
        <taxon>Bacteria</taxon>
        <taxon>Bacillati</taxon>
        <taxon>Actinomycetota</taxon>
        <taxon>Actinomycetes</taxon>
        <taxon>Mycobacteriales</taxon>
        <taxon>Nocardiaceae</taxon>
        <taxon>Rhodococcus</taxon>
        <taxon>Rhodococcus erythropolis group</taxon>
    </lineage>
</organism>
<gene>
    <name evidence="2" type="ORF">CHR55_09795</name>
</gene>
<dbReference type="InterPro" id="IPR018766">
    <property type="entry name" value="Zinicin_2"/>
</dbReference>
<feature type="region of interest" description="Disordered" evidence="1">
    <location>
        <begin position="1"/>
        <end position="43"/>
    </location>
</feature>
<evidence type="ECO:0000313" key="2">
    <source>
        <dbReference type="EMBL" id="PCK27778.1"/>
    </source>
</evidence>
<dbReference type="Proteomes" id="UP000230886">
    <property type="component" value="Unassembled WGS sequence"/>
</dbReference>
<dbReference type="GO" id="GO:0006508">
    <property type="term" value="P:proteolysis"/>
    <property type="evidence" value="ECO:0007669"/>
    <property type="project" value="UniProtKB-KW"/>
</dbReference>
<dbReference type="PANTHER" id="PTHR39420:SF2">
    <property type="entry name" value="HYDROLASE"/>
    <property type="match status" value="1"/>
</dbReference>
<protein>
    <submittedName>
        <fullName evidence="2">Zinc-dependent metalloprotease</fullName>
    </submittedName>
</protein>
<dbReference type="NCBIfam" id="TIGR03624">
    <property type="entry name" value="putative hydrolase"/>
    <property type="match status" value="1"/>
</dbReference>
<dbReference type="SUPFAM" id="SSF55486">
    <property type="entry name" value="Metalloproteases ('zincins'), catalytic domain"/>
    <property type="match status" value="1"/>
</dbReference>
<dbReference type="Gene3D" id="1.20.150.30">
    <property type="entry name" value="Zincin-like metallopeptidase, N-terminal domain"/>
    <property type="match status" value="1"/>
</dbReference>
<name>A0A2A5JDW8_RHOSG</name>
<feature type="compositionally biased region" description="Gly residues" evidence="1">
    <location>
        <begin position="25"/>
        <end position="42"/>
    </location>
</feature>
<dbReference type="PANTHER" id="PTHR39420">
    <property type="match status" value="1"/>
</dbReference>
<comment type="caution">
    <text evidence="2">The sequence shown here is derived from an EMBL/GenBank/DDBJ whole genome shotgun (WGS) entry which is preliminary data.</text>
</comment>
<dbReference type="InterPro" id="IPR042271">
    <property type="entry name" value="Zinicin_2_N"/>
</dbReference>
<reference evidence="2 3" key="1">
    <citation type="submission" date="2017-07" db="EMBL/GenBank/DDBJ databases">
        <title>Draft sequence of Rhodococcus enclensis 23b-28.</title>
        <authorList>
            <person name="Besaury L."/>
            <person name="Sancelme M."/>
            <person name="Amato P."/>
            <person name="Lallement A."/>
            <person name="Delort A.-M."/>
        </authorList>
    </citation>
    <scope>NUCLEOTIDE SEQUENCE [LARGE SCALE GENOMIC DNA]</scope>
    <source>
        <strain evidence="2 3">23b-28</strain>
    </source>
</reference>
<keyword evidence="2" id="KW-0482">Metalloprotease</keyword>
<dbReference type="Pfam" id="PF10103">
    <property type="entry name" value="Zincin_2"/>
    <property type="match status" value="1"/>
</dbReference>
<accession>A0A2A5JDW8</accession>
<evidence type="ECO:0000313" key="3">
    <source>
        <dbReference type="Proteomes" id="UP000230886"/>
    </source>
</evidence>
<sequence>MSNMPFGFSNSDDDPDRDKNAAGGNPFGGGDTPFGFGAGGEGFDPAQLGQMLTQFGQMLSGMGSSMGQGGTSGPVNYDIAKKLARQQIGSVTPITEGNVKAIADAAHLAEMWLDAATTLPAGASRTLAWTPNDWLDNTIDTWKRLCDPVAEKVAGMWVQGLPAEAQQMAGPMLGMLGQMGGLAFGSQLGQALGQLSTEVLSSTDIGLPLGPEGTAALLPAAVQAFSEGLEQPHQEVLVFLAAREAAHQRLYSHVPWLRQRVLATVEEYARGITMDFSAMEEFAKDLDPSALTDPSKLEALMQQGTFEPQNTPEQKAALERLETLLALVEGWVETVVTAALGERLPGVAAMSETLRRRRATGGPAEQTFATLVGLELRPRKVREAAGLWQKLTAEAGMDVRDGVWSHPDLMPDSSDLDAPDGFVARVLGGGEAGNFDDPIAQLEAVEAKERAAEAAMDKTREDDEEK</sequence>
<keyword evidence="2" id="KW-0645">Protease</keyword>
<dbReference type="AlphaFoldDB" id="A0A2A5JDW8"/>
<dbReference type="GO" id="GO:0008237">
    <property type="term" value="F:metallopeptidase activity"/>
    <property type="evidence" value="ECO:0007669"/>
    <property type="project" value="UniProtKB-KW"/>
</dbReference>
<dbReference type="EMBL" id="NOVD01000004">
    <property type="protein sequence ID" value="PCK27778.1"/>
    <property type="molecule type" value="Genomic_DNA"/>
</dbReference>
<keyword evidence="2" id="KW-0378">Hydrolase</keyword>
<proteinExistence type="predicted"/>
<evidence type="ECO:0000256" key="1">
    <source>
        <dbReference type="SAM" id="MobiDB-lite"/>
    </source>
</evidence>